<dbReference type="CDD" id="cd05398">
    <property type="entry name" value="NT_ClassII-CCAase"/>
    <property type="match status" value="1"/>
</dbReference>
<sequence length="422" mass="44791">MTSRDLQPDGLKALLGDPAISHVLSVLTAMGEETRIVGGSVRDALLGQVGSDIDLATTLLPEDVMRRATVASLKAIPTGIEHGTVTILFDGRAFEVTTLREDVETDGRHAVVRFGRDFARDAERRDFTINALSLSGDGALHDTTGGEADLYAGRVRFIGDAATRIREDALRILRFFRFHARYGIGAPDEEGLKAAAAAAEALDGLSRERVRSELLKLLEAPGAVQAVAEMTGAGLLARIVGTKGHLDRLERAVSASANHGSPKGAVARLAALAVDSGTDAERLRQSLRLSNEEQACLQAYAAAKRAIERLPVIAAADIRRLVATQDLGSLALVVTVMDDHRKSEMSVEARLAFEQFLDGTQPVPVFPLSGGDLIAAGIPPGRSIGKGLAASYACWLERGCPSGEEERALLLDHAVTIARSNA</sequence>
<protein>
    <submittedName>
        <fullName evidence="11">CCA-adding enzyme</fullName>
        <ecNumber evidence="11">2.7.7.72</ecNumber>
    </submittedName>
</protein>
<keyword evidence="3" id="KW-0819">tRNA processing</keyword>
<dbReference type="Pfam" id="PF01743">
    <property type="entry name" value="PolyA_pol"/>
    <property type="match status" value="1"/>
</dbReference>
<dbReference type="Pfam" id="PF12627">
    <property type="entry name" value="PolyA_pol_RNAbd"/>
    <property type="match status" value="1"/>
</dbReference>
<gene>
    <name evidence="11" type="primary">cca</name>
    <name evidence="11" type="ORF">MBUL_02072</name>
</gene>
<evidence type="ECO:0000313" key="11">
    <source>
        <dbReference type="EMBL" id="CAA2103200.1"/>
    </source>
</evidence>
<dbReference type="GO" id="GO:0008033">
    <property type="term" value="P:tRNA processing"/>
    <property type="evidence" value="ECO:0007669"/>
    <property type="project" value="UniProtKB-KW"/>
</dbReference>
<evidence type="ECO:0000256" key="1">
    <source>
        <dbReference type="ARBA" id="ARBA00001946"/>
    </source>
</evidence>
<dbReference type="InterPro" id="IPR002646">
    <property type="entry name" value="PolA_pol_head_dom"/>
</dbReference>
<dbReference type="Gene3D" id="3.30.460.10">
    <property type="entry name" value="Beta Polymerase, domain 2"/>
    <property type="match status" value="1"/>
</dbReference>
<comment type="similarity">
    <text evidence="8">Belongs to the tRNA nucleotidyltransferase/poly(A) polymerase family.</text>
</comment>
<dbReference type="PANTHER" id="PTHR46173:SF1">
    <property type="entry name" value="CCA TRNA NUCLEOTIDYLTRANSFERASE 1, MITOCHONDRIAL"/>
    <property type="match status" value="1"/>
</dbReference>
<evidence type="ECO:0000256" key="7">
    <source>
        <dbReference type="ARBA" id="ARBA00022842"/>
    </source>
</evidence>
<evidence type="ECO:0000256" key="4">
    <source>
        <dbReference type="ARBA" id="ARBA00022695"/>
    </source>
</evidence>
<feature type="domain" description="Poly A polymerase head" evidence="9">
    <location>
        <begin position="35"/>
        <end position="156"/>
    </location>
</feature>
<dbReference type="SUPFAM" id="SSF81301">
    <property type="entry name" value="Nucleotidyltransferase"/>
    <property type="match status" value="1"/>
</dbReference>
<keyword evidence="5" id="KW-0479">Metal-binding</keyword>
<organism evidence="11">
    <name type="scientific">Methylobacterium bullatum</name>
    <dbReference type="NCBI Taxonomy" id="570505"/>
    <lineage>
        <taxon>Bacteria</taxon>
        <taxon>Pseudomonadati</taxon>
        <taxon>Pseudomonadota</taxon>
        <taxon>Alphaproteobacteria</taxon>
        <taxon>Hyphomicrobiales</taxon>
        <taxon>Methylobacteriaceae</taxon>
        <taxon>Methylobacterium</taxon>
    </lineage>
</organism>
<keyword evidence="6" id="KW-0547">Nucleotide-binding</keyword>
<evidence type="ECO:0000256" key="5">
    <source>
        <dbReference type="ARBA" id="ARBA00022723"/>
    </source>
</evidence>
<dbReference type="AlphaFoldDB" id="A0A679JAZ1"/>
<dbReference type="GO" id="GO:0000049">
    <property type="term" value="F:tRNA binding"/>
    <property type="evidence" value="ECO:0007669"/>
    <property type="project" value="TreeGrafter"/>
</dbReference>
<evidence type="ECO:0000256" key="6">
    <source>
        <dbReference type="ARBA" id="ARBA00022741"/>
    </source>
</evidence>
<keyword evidence="7" id="KW-0460">Magnesium</keyword>
<proteinExistence type="inferred from homology"/>
<keyword evidence="2 8" id="KW-0808">Transferase</keyword>
<evidence type="ECO:0000256" key="2">
    <source>
        <dbReference type="ARBA" id="ARBA00022679"/>
    </source>
</evidence>
<dbReference type="EC" id="2.7.7.72" evidence="11"/>
<dbReference type="GO" id="GO:0004810">
    <property type="term" value="F:CCA tRNA nucleotidyltransferase activity"/>
    <property type="evidence" value="ECO:0007669"/>
    <property type="project" value="UniProtKB-EC"/>
</dbReference>
<dbReference type="PANTHER" id="PTHR46173">
    <property type="entry name" value="CCA TRNA NUCLEOTIDYLTRANSFERASE 1, MITOCHONDRIAL"/>
    <property type="match status" value="1"/>
</dbReference>
<dbReference type="InterPro" id="IPR043519">
    <property type="entry name" value="NT_sf"/>
</dbReference>
<feature type="domain" description="tRNA nucleotidyltransferase/poly(A) polymerase RNA and SrmB- binding" evidence="10">
    <location>
        <begin position="188"/>
        <end position="239"/>
    </location>
</feature>
<evidence type="ECO:0000256" key="3">
    <source>
        <dbReference type="ARBA" id="ARBA00022694"/>
    </source>
</evidence>
<dbReference type="GO" id="GO:0046872">
    <property type="term" value="F:metal ion binding"/>
    <property type="evidence" value="ECO:0007669"/>
    <property type="project" value="UniProtKB-KW"/>
</dbReference>
<keyword evidence="8" id="KW-0694">RNA-binding</keyword>
<evidence type="ECO:0000256" key="8">
    <source>
        <dbReference type="RuleBase" id="RU003953"/>
    </source>
</evidence>
<dbReference type="Gene3D" id="1.10.3090.10">
    <property type="entry name" value="cca-adding enzyme, domain 2"/>
    <property type="match status" value="1"/>
</dbReference>
<dbReference type="EMBL" id="LR743504">
    <property type="protein sequence ID" value="CAA2103200.1"/>
    <property type="molecule type" value="Genomic_DNA"/>
</dbReference>
<accession>A0A679JAZ1</accession>
<comment type="cofactor">
    <cofactor evidence="1">
        <name>Mg(2+)</name>
        <dbReference type="ChEBI" id="CHEBI:18420"/>
    </cofactor>
</comment>
<evidence type="ECO:0000259" key="9">
    <source>
        <dbReference type="Pfam" id="PF01743"/>
    </source>
</evidence>
<reference evidence="11" key="1">
    <citation type="submission" date="2019-12" db="EMBL/GenBank/DDBJ databases">
        <authorList>
            <person name="Cremers G."/>
        </authorList>
    </citation>
    <scope>NUCLEOTIDE SEQUENCE</scope>
    <source>
        <strain evidence="11">Mbul1</strain>
    </source>
</reference>
<dbReference type="InterPro" id="IPR050264">
    <property type="entry name" value="Bact_CCA-adding_enz_type3_sf"/>
</dbReference>
<evidence type="ECO:0000259" key="10">
    <source>
        <dbReference type="Pfam" id="PF12627"/>
    </source>
</evidence>
<dbReference type="InterPro" id="IPR032828">
    <property type="entry name" value="PolyA_RNA-bd"/>
</dbReference>
<name>A0A679JAZ1_9HYPH</name>
<dbReference type="GO" id="GO:0000166">
    <property type="term" value="F:nucleotide binding"/>
    <property type="evidence" value="ECO:0007669"/>
    <property type="project" value="UniProtKB-KW"/>
</dbReference>
<dbReference type="SUPFAM" id="SSF81891">
    <property type="entry name" value="Poly A polymerase C-terminal region-like"/>
    <property type="match status" value="1"/>
</dbReference>
<keyword evidence="4 11" id="KW-0548">Nucleotidyltransferase</keyword>